<keyword evidence="3" id="KW-0819">tRNA processing</keyword>
<dbReference type="RefSeq" id="XP_012336896.1">
    <property type="nucleotide sequence ID" value="XM_012481473.1"/>
</dbReference>
<reference evidence="10 11" key="1">
    <citation type="submission" date="2014-03" db="EMBL/GenBank/DDBJ databases">
        <title>The Genome Sequence of Plasmodium fragile nilgiri.</title>
        <authorList>
            <consortium name="The Broad Institute Genomics Platform"/>
            <consortium name="The Broad Institute Genome Sequencing Center for Infectious Disease"/>
            <person name="Neafsey D."/>
            <person name="Duraisingh M."/>
            <person name="Young S.K."/>
            <person name="Zeng Q."/>
            <person name="Gargeya S."/>
            <person name="Abouelleil A."/>
            <person name="Alvarado L."/>
            <person name="Chapman S.B."/>
            <person name="Gainer-Dewar J."/>
            <person name="Goldberg J."/>
            <person name="Griggs A."/>
            <person name="Gujja S."/>
            <person name="Hansen M."/>
            <person name="Howarth C."/>
            <person name="Imamovic A."/>
            <person name="Larimer J."/>
            <person name="Pearson M."/>
            <person name="Poon T.W."/>
            <person name="Priest M."/>
            <person name="Roberts A."/>
            <person name="Saif S."/>
            <person name="Shea T."/>
            <person name="Sykes S."/>
            <person name="Wortman J."/>
            <person name="Nusbaum C."/>
            <person name="Birren B."/>
        </authorList>
    </citation>
    <scope>NUCLEOTIDE SEQUENCE [LARGE SCALE GENOMIC DNA]</scope>
    <source>
        <strain evidence="11">nilgiri</strain>
    </source>
</reference>
<gene>
    <name evidence="10" type="ORF">AK88_03863</name>
</gene>
<dbReference type="GeneID" id="24269177"/>
<dbReference type="OrthoDB" id="3685at2759"/>
<dbReference type="EMBL" id="KQ001692">
    <property type="protein sequence ID" value="KJP86487.1"/>
    <property type="molecule type" value="Genomic_DNA"/>
</dbReference>
<organism evidence="10 11">
    <name type="scientific">Plasmodium fragile</name>
    <dbReference type="NCBI Taxonomy" id="5857"/>
    <lineage>
        <taxon>Eukaryota</taxon>
        <taxon>Sar</taxon>
        <taxon>Alveolata</taxon>
        <taxon>Apicomplexa</taxon>
        <taxon>Aconoidasida</taxon>
        <taxon>Haemosporida</taxon>
        <taxon>Plasmodiidae</taxon>
        <taxon>Plasmodium</taxon>
        <taxon>Plasmodium (Plasmodium)</taxon>
    </lineage>
</organism>
<evidence type="ECO:0000313" key="10">
    <source>
        <dbReference type="EMBL" id="KJP86487.1"/>
    </source>
</evidence>
<evidence type="ECO:0000256" key="5">
    <source>
        <dbReference type="ARBA" id="ARBA00022840"/>
    </source>
</evidence>
<feature type="signal peptide" evidence="9">
    <location>
        <begin position="1"/>
        <end position="18"/>
    </location>
</feature>
<evidence type="ECO:0000256" key="3">
    <source>
        <dbReference type="ARBA" id="ARBA00022694"/>
    </source>
</evidence>
<evidence type="ECO:0000256" key="7">
    <source>
        <dbReference type="ARBA" id="ARBA00023157"/>
    </source>
</evidence>
<keyword evidence="1" id="KW-0820">tRNA-binding</keyword>
<dbReference type="Proteomes" id="UP000054561">
    <property type="component" value="Unassembled WGS sequence"/>
</dbReference>
<keyword evidence="9" id="KW-0732">Signal</keyword>
<dbReference type="SUPFAM" id="SSF52402">
    <property type="entry name" value="Adenine nucleotide alpha hydrolases-like"/>
    <property type="match status" value="1"/>
</dbReference>
<keyword evidence="7" id="KW-1015">Disulfide bond</keyword>
<dbReference type="VEuPathDB" id="PlasmoDB:AK88_03863"/>
<keyword evidence="2" id="KW-0808">Transferase</keyword>
<evidence type="ECO:0000256" key="8">
    <source>
        <dbReference type="SAM" id="MobiDB-lite"/>
    </source>
</evidence>
<feature type="compositionally biased region" description="Polar residues" evidence="8">
    <location>
        <begin position="184"/>
        <end position="197"/>
    </location>
</feature>
<evidence type="ECO:0000256" key="9">
    <source>
        <dbReference type="SAM" id="SignalP"/>
    </source>
</evidence>
<accession>A0A0D9QI56</accession>
<dbReference type="OMA" id="HYAMIST"/>
<dbReference type="GO" id="GO:0008033">
    <property type="term" value="P:tRNA processing"/>
    <property type="evidence" value="ECO:0007669"/>
    <property type="project" value="UniProtKB-KW"/>
</dbReference>
<evidence type="ECO:0008006" key="12">
    <source>
        <dbReference type="Google" id="ProtNLM"/>
    </source>
</evidence>
<dbReference type="PANTHER" id="PTHR43052">
    <property type="match status" value="1"/>
</dbReference>
<dbReference type="GO" id="GO:0016740">
    <property type="term" value="F:transferase activity"/>
    <property type="evidence" value="ECO:0007669"/>
    <property type="project" value="UniProtKB-KW"/>
</dbReference>
<dbReference type="Pfam" id="PF03054">
    <property type="entry name" value="tRNA_Me_trans"/>
    <property type="match status" value="1"/>
</dbReference>
<evidence type="ECO:0000256" key="2">
    <source>
        <dbReference type="ARBA" id="ARBA00022679"/>
    </source>
</evidence>
<keyword evidence="6" id="KW-0694">RNA-binding</keyword>
<evidence type="ECO:0000313" key="11">
    <source>
        <dbReference type="Proteomes" id="UP000054561"/>
    </source>
</evidence>
<dbReference type="Gene3D" id="3.40.50.620">
    <property type="entry name" value="HUPs"/>
    <property type="match status" value="1"/>
</dbReference>
<dbReference type="GO" id="GO:0005524">
    <property type="term" value="F:ATP binding"/>
    <property type="evidence" value="ECO:0007669"/>
    <property type="project" value="UniProtKB-KW"/>
</dbReference>
<feature type="chain" id="PRO_5002343861" description="tRNA methyl transferase" evidence="9">
    <location>
        <begin position="19"/>
        <end position="910"/>
    </location>
</feature>
<keyword evidence="11" id="KW-1185">Reference proteome</keyword>
<evidence type="ECO:0000256" key="1">
    <source>
        <dbReference type="ARBA" id="ARBA00022555"/>
    </source>
</evidence>
<dbReference type="InterPro" id="IPR014729">
    <property type="entry name" value="Rossmann-like_a/b/a_fold"/>
</dbReference>
<evidence type="ECO:0000256" key="6">
    <source>
        <dbReference type="ARBA" id="ARBA00022884"/>
    </source>
</evidence>
<sequence>MILRLLLHSILVTHLLRSERVGRGDVVEVNVIKGRPRWRTPKCYIIKGGLRRRLFKGGISPSVKKINACGVTPLSNEPCSGDHTKPNEHYEEHIRTVCEELKRITGREDKLTHLMRENTNVCTMKIAEPMDRTEFTLGDKSQLGFARRHYFINEVREGVLYKYVERCNSNLYLAVDVVEAGQEQSTEVHSSGPTGEQSIPAKGHSGGKPHWRSILGRKKFLITVDGFSDNIVLCCFLRVLLRGLNNLDVASFLNMGFERMVKELSSLYTIHVNGEHIVGHVMDRVRRFVQRLSRGVAKPAVSKRVLGRSSCRANTHMRGHMRMHQYPRVAHMLSGGVDSLMALRLLEKKKFHVHNFFLHFAHQDCSKSDLKYVKQICEKRKNLFIININEEYTEQVLIPMLRSYSEGQIPNADVMCNEKVKYNLLMKTMRKLCRERGGGWDYSYVSTGHYAMISTNDEANANRLFSGDFPFVGDGTDGGRAGRTVRKRYKLIVGRDEKKDQTFFLSSFAEKQLSKFLFPLCLHTKSNVKRLMEGREAGQYNHRETRGLCLYGRVDMHSLLGLYFGGASGQVEAATNTGRGLEWVQDQLRSPEFRSFQEKHLPSFSLRFKNYIINVDDGTVLDTNDGIHLYAIGQNKYITNYLHQLYTSTRRGRTCEKNFISSCQWTVVYKKMLRRASGNVKENFIYVSRDYASRSFRYLRGRCRLGDFRWVASAPPSYLLDTVQLARSSLKGAARSAVTDAAGTPFTVSPATNKLRPRVIFVKIRNSEEIKEARIALDDMGQTAYLTLKQKDIGLSPGQIITFYLPFIVKRNGQTKYVYSLKRGRSRRGKQPDRRLFFYCLGSARIINQYLNRGLYQRLMQIHRRHHLPLWGREAQCGNCTSAKGVHNRRMRSIFIKSITNTNRYRREEK</sequence>
<dbReference type="GO" id="GO:0000049">
    <property type="term" value="F:tRNA binding"/>
    <property type="evidence" value="ECO:0007669"/>
    <property type="project" value="UniProtKB-KW"/>
</dbReference>
<name>A0A0D9QI56_PLAFR</name>
<proteinExistence type="predicted"/>
<keyword evidence="5" id="KW-0067">ATP-binding</keyword>
<keyword evidence="4" id="KW-0547">Nucleotide-binding</keyword>
<dbReference type="PANTHER" id="PTHR43052:SF1">
    <property type="entry name" value="TRNA-5-TAURINOMETHYLURIDINE 2-SULFURTRANSFERASE"/>
    <property type="match status" value="1"/>
</dbReference>
<evidence type="ECO:0000256" key="4">
    <source>
        <dbReference type="ARBA" id="ARBA00022741"/>
    </source>
</evidence>
<dbReference type="AlphaFoldDB" id="A0A0D9QI56"/>
<dbReference type="InterPro" id="IPR051305">
    <property type="entry name" value="tRNA_2-thiouridylase_MnmA"/>
</dbReference>
<feature type="region of interest" description="Disordered" evidence="8">
    <location>
        <begin position="184"/>
        <end position="209"/>
    </location>
</feature>
<protein>
    <recommendedName>
        <fullName evidence="12">tRNA methyl transferase</fullName>
    </recommendedName>
</protein>